<dbReference type="HOGENOM" id="CLU_1049108_0_0_4"/>
<dbReference type="InterPro" id="IPR038026">
    <property type="entry name" value="MtlR-like_sf"/>
</dbReference>
<dbReference type="AlphaFoldDB" id="A1VTT5"/>
<dbReference type="KEGG" id="pna:Pnap_3767"/>
<dbReference type="Gene3D" id="1.20.120.330">
    <property type="entry name" value="Nucleotidyltransferases domain 2"/>
    <property type="match status" value="1"/>
</dbReference>
<keyword evidence="2" id="KW-1185">Reference proteome</keyword>
<protein>
    <submittedName>
        <fullName evidence="1">Uncharacterized protein</fullName>
    </submittedName>
</protein>
<accession>A1VTT5</accession>
<dbReference type="SUPFAM" id="SSF158668">
    <property type="entry name" value="MtlR-like"/>
    <property type="match status" value="1"/>
</dbReference>
<reference evidence="2" key="1">
    <citation type="journal article" date="2009" name="Environ. Microbiol.">
        <title>The genome of Polaromonas naphthalenivorans strain CJ2, isolated from coal tar-contaminated sediment, reveals physiological and metabolic versatility and evolution through extensive horizontal gene transfer.</title>
        <authorList>
            <person name="Yagi J.M."/>
            <person name="Sims D."/>
            <person name="Brettin T."/>
            <person name="Bruce D."/>
            <person name="Madsen E.L."/>
        </authorList>
    </citation>
    <scope>NUCLEOTIDE SEQUENCE [LARGE SCALE GENOMIC DNA]</scope>
    <source>
        <strain evidence="2">CJ2</strain>
    </source>
</reference>
<dbReference type="EMBL" id="CP000529">
    <property type="protein sequence ID" value="ABM39063.1"/>
    <property type="molecule type" value="Genomic_DNA"/>
</dbReference>
<proteinExistence type="predicted"/>
<organism evidence="1 2">
    <name type="scientific">Polaromonas naphthalenivorans (strain CJ2)</name>
    <dbReference type="NCBI Taxonomy" id="365044"/>
    <lineage>
        <taxon>Bacteria</taxon>
        <taxon>Pseudomonadati</taxon>
        <taxon>Pseudomonadota</taxon>
        <taxon>Betaproteobacteria</taxon>
        <taxon>Burkholderiales</taxon>
        <taxon>Comamonadaceae</taxon>
        <taxon>Polaromonas</taxon>
    </lineage>
</organism>
<gene>
    <name evidence="1" type="ordered locus">Pnap_3767</name>
</gene>
<evidence type="ECO:0000313" key="1">
    <source>
        <dbReference type="EMBL" id="ABM39063.1"/>
    </source>
</evidence>
<name>A1VTT5_POLNA</name>
<dbReference type="Proteomes" id="UP000000644">
    <property type="component" value="Chromosome"/>
</dbReference>
<sequence length="265" mass="29913">MQLSIYTAELAVYITLGIMNNGLDPDIAAMKLSDAEKWGLQVYGNYSRAFGEHRVKEFVEQASPFEAEVTLFEQIAGLVVSEEARVIPVIAAAYADDRLEEMFKREIPDGVPGGRSALMSGFGPLARLSQRLQMAFAFGWLSKDLLIEFDHIRKIRNDLSHKWDVELLVRKMNEFIEEKQTPFEEQLGDGVRLPENFHESMQPVDRFRVRAVWMLGRLTYEARLWVPAIKAGIAPKKALYGPNAPVMLRAIAAISVKATREIACL</sequence>
<evidence type="ECO:0000313" key="2">
    <source>
        <dbReference type="Proteomes" id="UP000000644"/>
    </source>
</evidence>